<reference evidence="2 3" key="1">
    <citation type="journal article" date="2019" name="Int. J. Syst. Evol. Microbiol.">
        <title>The Global Catalogue of Microorganisms (GCM) 10K type strain sequencing project: providing services to taxonomists for standard genome sequencing and annotation.</title>
        <authorList>
            <consortium name="The Broad Institute Genomics Platform"/>
            <consortium name="The Broad Institute Genome Sequencing Center for Infectious Disease"/>
            <person name="Wu L."/>
            <person name="Ma J."/>
        </authorList>
    </citation>
    <scope>NUCLEOTIDE SEQUENCE [LARGE SCALE GENOMIC DNA]</scope>
    <source>
        <strain evidence="2 3">JCM 16014</strain>
    </source>
</reference>
<accession>A0ABN2VGR9</accession>
<keyword evidence="3" id="KW-1185">Reference proteome</keyword>
<organism evidence="2 3">
    <name type="scientific">Catenulispora yoronensis</name>
    <dbReference type="NCBI Taxonomy" id="450799"/>
    <lineage>
        <taxon>Bacteria</taxon>
        <taxon>Bacillati</taxon>
        <taxon>Actinomycetota</taxon>
        <taxon>Actinomycetes</taxon>
        <taxon>Catenulisporales</taxon>
        <taxon>Catenulisporaceae</taxon>
        <taxon>Catenulispora</taxon>
    </lineage>
</organism>
<name>A0ABN2VGR9_9ACTN</name>
<protein>
    <submittedName>
        <fullName evidence="2">Uncharacterized protein</fullName>
    </submittedName>
</protein>
<dbReference type="Proteomes" id="UP001500751">
    <property type="component" value="Unassembled WGS sequence"/>
</dbReference>
<comment type="caution">
    <text evidence="2">The sequence shown here is derived from an EMBL/GenBank/DDBJ whole genome shotgun (WGS) entry which is preliminary data.</text>
</comment>
<gene>
    <name evidence="2" type="ORF">GCM10009839_83690</name>
</gene>
<dbReference type="EMBL" id="BAAAQN010000078">
    <property type="protein sequence ID" value="GAA2060284.1"/>
    <property type="molecule type" value="Genomic_DNA"/>
</dbReference>
<feature type="region of interest" description="Disordered" evidence="1">
    <location>
        <begin position="60"/>
        <end position="88"/>
    </location>
</feature>
<proteinExistence type="predicted"/>
<evidence type="ECO:0000313" key="3">
    <source>
        <dbReference type="Proteomes" id="UP001500751"/>
    </source>
</evidence>
<evidence type="ECO:0000256" key="1">
    <source>
        <dbReference type="SAM" id="MobiDB-lite"/>
    </source>
</evidence>
<evidence type="ECO:0000313" key="2">
    <source>
        <dbReference type="EMBL" id="GAA2060284.1"/>
    </source>
</evidence>
<sequence length="110" mass="11411">MRGDSADRIDISATIRQYQTSTAGIRARKRRARPVLAVSVIRALTSGYVMVRHRSRSNLLNAGVHPGAPGGGPARDSPAPGGSGTFPGNLRIAAGGAVAIDHLRTEGWGA</sequence>